<organism evidence="2 3">
    <name type="scientific">Planosporangium flavigriseum</name>
    <dbReference type="NCBI Taxonomy" id="373681"/>
    <lineage>
        <taxon>Bacteria</taxon>
        <taxon>Bacillati</taxon>
        <taxon>Actinomycetota</taxon>
        <taxon>Actinomycetes</taxon>
        <taxon>Micromonosporales</taxon>
        <taxon>Micromonosporaceae</taxon>
        <taxon>Planosporangium</taxon>
    </lineage>
</organism>
<sequence length="286" mass="29607">MTFDGVPAQSAPGPVPRAPRRRRLLVAVTTVWAALVVVLAVYAVHQGGATVRTQSSVAHALPTVDRALSEVIAAAASAGAVAEVGGYREVTAQCSITAVRDGARYERTARLYVPVGQERALLDGIAAKLPHDYDARVRKSGDYPFTADAGDFVALQGRPVGPGEVRFTADTGCRPLTGPVSEAAPSAAAPTQVPVQAVLATLKVTQVRWQTHRVECVRGGSVRTVQAAGAAGNAPPALVDALRAVSSDALVARPDLYVYRSGPVGVVVRTREGVVTVSATTGCDAQ</sequence>
<protein>
    <submittedName>
        <fullName evidence="2">Uncharacterized protein</fullName>
    </submittedName>
</protein>
<evidence type="ECO:0000256" key="1">
    <source>
        <dbReference type="SAM" id="Phobius"/>
    </source>
</evidence>
<name>A0A8J3PJJ9_9ACTN</name>
<feature type="transmembrane region" description="Helical" evidence="1">
    <location>
        <begin position="24"/>
        <end position="44"/>
    </location>
</feature>
<dbReference type="Proteomes" id="UP000653674">
    <property type="component" value="Unassembled WGS sequence"/>
</dbReference>
<keyword evidence="1" id="KW-1133">Transmembrane helix</keyword>
<dbReference type="EMBL" id="BONU01000003">
    <property type="protein sequence ID" value="GIG72376.1"/>
    <property type="molecule type" value="Genomic_DNA"/>
</dbReference>
<dbReference type="RefSeq" id="WP_168072874.1">
    <property type="nucleotide sequence ID" value="NZ_BAAAQJ010000008.1"/>
</dbReference>
<reference evidence="2" key="1">
    <citation type="submission" date="2021-01" db="EMBL/GenBank/DDBJ databases">
        <title>Whole genome shotgun sequence of Planosporangium flavigriseum NBRC 105377.</title>
        <authorList>
            <person name="Komaki H."/>
            <person name="Tamura T."/>
        </authorList>
    </citation>
    <scope>NUCLEOTIDE SEQUENCE</scope>
    <source>
        <strain evidence="2">NBRC 105377</strain>
    </source>
</reference>
<dbReference type="AlphaFoldDB" id="A0A8J3PJJ9"/>
<evidence type="ECO:0000313" key="2">
    <source>
        <dbReference type="EMBL" id="GIG72376.1"/>
    </source>
</evidence>
<keyword evidence="3" id="KW-1185">Reference proteome</keyword>
<proteinExistence type="predicted"/>
<keyword evidence="1" id="KW-0812">Transmembrane</keyword>
<gene>
    <name evidence="2" type="ORF">Pfl04_07800</name>
</gene>
<evidence type="ECO:0000313" key="3">
    <source>
        <dbReference type="Proteomes" id="UP000653674"/>
    </source>
</evidence>
<comment type="caution">
    <text evidence="2">The sequence shown here is derived from an EMBL/GenBank/DDBJ whole genome shotgun (WGS) entry which is preliminary data.</text>
</comment>
<keyword evidence="1" id="KW-0472">Membrane</keyword>
<accession>A0A8J3PJJ9</accession>